<feature type="region of interest" description="Disordered" evidence="1">
    <location>
        <begin position="1"/>
        <end position="22"/>
    </location>
</feature>
<organism evidence="2 3">
    <name type="scientific">Streptomyces guryensis</name>
    <dbReference type="NCBI Taxonomy" id="2886947"/>
    <lineage>
        <taxon>Bacteria</taxon>
        <taxon>Bacillati</taxon>
        <taxon>Actinomycetota</taxon>
        <taxon>Actinomycetes</taxon>
        <taxon>Kitasatosporales</taxon>
        <taxon>Streptomycetaceae</taxon>
        <taxon>Streptomyces</taxon>
    </lineage>
</organism>
<keyword evidence="3" id="KW-1185">Reference proteome</keyword>
<dbReference type="Pfam" id="PF13707">
    <property type="entry name" value="RloB"/>
    <property type="match status" value="1"/>
</dbReference>
<evidence type="ECO:0000256" key="1">
    <source>
        <dbReference type="SAM" id="MobiDB-lite"/>
    </source>
</evidence>
<evidence type="ECO:0000313" key="3">
    <source>
        <dbReference type="Proteomes" id="UP001108029"/>
    </source>
</evidence>
<dbReference type="RefSeq" id="WP_232655495.1">
    <property type="nucleotide sequence ID" value="NZ_JAJSBI010000042.1"/>
</dbReference>
<dbReference type="Proteomes" id="UP001108029">
    <property type="component" value="Unassembled WGS sequence"/>
</dbReference>
<dbReference type="InterPro" id="IPR025591">
    <property type="entry name" value="RloB"/>
</dbReference>
<reference evidence="2" key="1">
    <citation type="submission" date="2021-12" db="EMBL/GenBank/DDBJ databases">
        <authorList>
            <person name="Lee J.-H."/>
            <person name="Kim S.-B."/>
        </authorList>
    </citation>
    <scope>NUCLEOTIDE SEQUENCE</scope>
    <source>
        <strain evidence="2">NR30</strain>
    </source>
</reference>
<feature type="compositionally biased region" description="Basic and acidic residues" evidence="1">
    <location>
        <begin position="1"/>
        <end position="15"/>
    </location>
</feature>
<feature type="region of interest" description="Disordered" evidence="1">
    <location>
        <begin position="56"/>
        <end position="77"/>
    </location>
</feature>
<sequence>MTSRTRGKDSTERTQRASKRQPTVWVFTEGTLTEPQYIDIVKGLRDPRIRLSVHIANDERTHGGTKGPRNPTYGRKPLDLLDRALGKLREENRKAKREKWPAPPRGTRWTTVWCLIDRDQHQGVDKVIDTARETDGLEVAFSHPCFELWRLLHCKDYTSTFGGVCDDATRRLPFVIPRMSKEEAKVVLPSQILKSDVDGFSKAKARAQRINFQHPEHVLHSCRDPYTDVWRFVEEGLQVTDY</sequence>
<protein>
    <submittedName>
        <fullName evidence="2">RloB family protein</fullName>
    </submittedName>
</protein>
<gene>
    <name evidence="2" type="ORF">LJ657_44865</name>
</gene>
<comment type="caution">
    <text evidence="2">The sequence shown here is derived from an EMBL/GenBank/DDBJ whole genome shotgun (WGS) entry which is preliminary data.</text>
</comment>
<dbReference type="EMBL" id="JAJSBI010000042">
    <property type="protein sequence ID" value="MCD9880563.1"/>
    <property type="molecule type" value="Genomic_DNA"/>
</dbReference>
<evidence type="ECO:0000313" key="2">
    <source>
        <dbReference type="EMBL" id="MCD9880563.1"/>
    </source>
</evidence>
<name>A0A9Q3VV48_9ACTN</name>
<dbReference type="AlphaFoldDB" id="A0A9Q3VV48"/>
<proteinExistence type="predicted"/>
<accession>A0A9Q3VV48</accession>